<feature type="transmembrane region" description="Helical" evidence="5">
    <location>
        <begin position="155"/>
        <end position="175"/>
    </location>
</feature>
<dbReference type="InterPro" id="IPR006214">
    <property type="entry name" value="Bax_inhibitor_1-related"/>
</dbReference>
<dbReference type="PANTHER" id="PTHR23291">
    <property type="entry name" value="BAX INHIBITOR-RELATED"/>
    <property type="match status" value="1"/>
</dbReference>
<dbReference type="GO" id="GO:0005262">
    <property type="term" value="F:calcium channel activity"/>
    <property type="evidence" value="ECO:0000318"/>
    <property type="project" value="GO_Central"/>
</dbReference>
<dbReference type="AlphaFoldDB" id="A0A072UDB2"/>
<accession>A0A072UDB2</accession>
<feature type="transmembrane region" description="Helical" evidence="5">
    <location>
        <begin position="65"/>
        <end position="86"/>
    </location>
</feature>
<feature type="transmembrane region" description="Helical" evidence="5">
    <location>
        <begin position="181"/>
        <end position="199"/>
    </location>
</feature>
<dbReference type="PANTHER" id="PTHR23291:SF84">
    <property type="entry name" value="INHIBITOR OF APOPTOSIS-PROMOTING BAX1 PROTEIN"/>
    <property type="match status" value="1"/>
</dbReference>
<reference evidence="7" key="5">
    <citation type="journal article" date="2018" name="Nat. Plants">
        <title>Whole-genome landscape of Medicago truncatula symbiotic genes.</title>
        <authorList>
            <person name="Pecrix Y."/>
            <person name="Gamas P."/>
            <person name="Carrere S."/>
        </authorList>
    </citation>
    <scope>NUCLEOTIDE SEQUENCE</scope>
    <source>
        <tissue evidence="7">Leaves</tissue>
    </source>
</reference>
<dbReference type="GO" id="GO:0030968">
    <property type="term" value="P:endoplasmic reticulum unfolded protein response"/>
    <property type="evidence" value="ECO:0000318"/>
    <property type="project" value="GO_Central"/>
</dbReference>
<feature type="transmembrane region" description="Helical" evidence="5">
    <location>
        <begin position="93"/>
        <end position="115"/>
    </location>
</feature>
<dbReference type="GO" id="GO:0016020">
    <property type="term" value="C:membrane"/>
    <property type="evidence" value="ECO:0000318"/>
    <property type="project" value="GO_Central"/>
</dbReference>
<organism evidence="6 9">
    <name type="scientific">Medicago truncatula</name>
    <name type="common">Barrel medic</name>
    <name type="synonym">Medicago tribuloides</name>
    <dbReference type="NCBI Taxonomy" id="3880"/>
    <lineage>
        <taxon>Eukaryota</taxon>
        <taxon>Viridiplantae</taxon>
        <taxon>Streptophyta</taxon>
        <taxon>Embryophyta</taxon>
        <taxon>Tracheophyta</taxon>
        <taxon>Spermatophyta</taxon>
        <taxon>Magnoliopsida</taxon>
        <taxon>eudicotyledons</taxon>
        <taxon>Gunneridae</taxon>
        <taxon>Pentapetalae</taxon>
        <taxon>rosids</taxon>
        <taxon>fabids</taxon>
        <taxon>Fabales</taxon>
        <taxon>Fabaceae</taxon>
        <taxon>Papilionoideae</taxon>
        <taxon>50 kb inversion clade</taxon>
        <taxon>NPAAA clade</taxon>
        <taxon>Hologalegina</taxon>
        <taxon>IRL clade</taxon>
        <taxon>Trifolieae</taxon>
        <taxon>Medicago</taxon>
    </lineage>
</organism>
<evidence type="ECO:0000256" key="5">
    <source>
        <dbReference type="RuleBase" id="RU004379"/>
    </source>
</evidence>
<keyword evidence="9" id="KW-1185">Reference proteome</keyword>
<protein>
    <submittedName>
        <fullName evidence="6">Inhibitor of apoptosis-promoting Bax1 protein</fullName>
    </submittedName>
</protein>
<evidence type="ECO:0000313" key="6">
    <source>
        <dbReference type="EMBL" id="KEH23815.1"/>
    </source>
</evidence>
<evidence type="ECO:0000256" key="1">
    <source>
        <dbReference type="ARBA" id="ARBA00004141"/>
    </source>
</evidence>
<evidence type="ECO:0000256" key="2">
    <source>
        <dbReference type="ARBA" id="ARBA00022692"/>
    </source>
</evidence>
<dbReference type="OrthoDB" id="7933078at2759"/>
<comment type="similarity">
    <text evidence="5">Belongs to the BI1 family.</text>
</comment>
<evidence type="ECO:0000313" key="9">
    <source>
        <dbReference type="Proteomes" id="UP000002051"/>
    </source>
</evidence>
<feature type="transmembrane region" description="Helical" evidence="5">
    <location>
        <begin position="121"/>
        <end position="143"/>
    </location>
</feature>
<dbReference type="Gramene" id="rna42787">
    <property type="protein sequence ID" value="RHN48111.1"/>
    <property type="gene ID" value="gene42787"/>
</dbReference>
<evidence type="ECO:0000313" key="8">
    <source>
        <dbReference type="EnsemblPlants" id="KEH23815"/>
    </source>
</evidence>
<gene>
    <name evidence="8" type="primary">25499159</name>
    <name evidence="6" type="ordered locus">MTR_7g095510</name>
    <name evidence="7" type="ORF">MtrunA17_Chr7g0260221</name>
</gene>
<proteinExistence type="inferred from homology"/>
<dbReference type="EMBL" id="PSQE01000007">
    <property type="protein sequence ID" value="RHN48111.1"/>
    <property type="molecule type" value="Genomic_DNA"/>
</dbReference>
<evidence type="ECO:0000313" key="7">
    <source>
        <dbReference type="EMBL" id="RHN48111.1"/>
    </source>
</evidence>
<comment type="subcellular location">
    <subcellularLocation>
        <location evidence="1">Membrane</location>
        <topology evidence="1">Multi-pass membrane protein</topology>
    </subcellularLocation>
</comment>
<evidence type="ECO:0000256" key="3">
    <source>
        <dbReference type="ARBA" id="ARBA00022989"/>
    </source>
</evidence>
<keyword evidence="2 5" id="KW-0812">Transmembrane</keyword>
<dbReference type="Proteomes" id="UP000265566">
    <property type="component" value="Chromosome 7"/>
</dbReference>
<reference evidence="6 9" key="1">
    <citation type="journal article" date="2011" name="Nature">
        <title>The Medicago genome provides insight into the evolution of rhizobial symbioses.</title>
        <authorList>
            <person name="Young N.D."/>
            <person name="Debelle F."/>
            <person name="Oldroyd G.E."/>
            <person name="Geurts R."/>
            <person name="Cannon S.B."/>
            <person name="Udvardi M.K."/>
            <person name="Benedito V.A."/>
            <person name="Mayer K.F."/>
            <person name="Gouzy J."/>
            <person name="Schoof H."/>
            <person name="Van de Peer Y."/>
            <person name="Proost S."/>
            <person name="Cook D.R."/>
            <person name="Meyers B.C."/>
            <person name="Spannagl M."/>
            <person name="Cheung F."/>
            <person name="De Mita S."/>
            <person name="Krishnakumar V."/>
            <person name="Gundlach H."/>
            <person name="Zhou S."/>
            <person name="Mudge J."/>
            <person name="Bharti A.K."/>
            <person name="Murray J.D."/>
            <person name="Naoumkina M.A."/>
            <person name="Rosen B."/>
            <person name="Silverstein K.A."/>
            <person name="Tang H."/>
            <person name="Rombauts S."/>
            <person name="Zhao P.X."/>
            <person name="Zhou P."/>
            <person name="Barbe V."/>
            <person name="Bardou P."/>
            <person name="Bechner M."/>
            <person name="Bellec A."/>
            <person name="Berger A."/>
            <person name="Berges H."/>
            <person name="Bidwell S."/>
            <person name="Bisseling T."/>
            <person name="Choisne N."/>
            <person name="Couloux A."/>
            <person name="Denny R."/>
            <person name="Deshpande S."/>
            <person name="Dai X."/>
            <person name="Doyle J.J."/>
            <person name="Dudez A.M."/>
            <person name="Farmer A.D."/>
            <person name="Fouteau S."/>
            <person name="Franken C."/>
            <person name="Gibelin C."/>
            <person name="Gish J."/>
            <person name="Goldstein S."/>
            <person name="Gonzalez A.J."/>
            <person name="Green P.J."/>
            <person name="Hallab A."/>
            <person name="Hartog M."/>
            <person name="Hua A."/>
            <person name="Humphray S.J."/>
            <person name="Jeong D.H."/>
            <person name="Jing Y."/>
            <person name="Jocker A."/>
            <person name="Kenton S.M."/>
            <person name="Kim D.J."/>
            <person name="Klee K."/>
            <person name="Lai H."/>
            <person name="Lang C."/>
            <person name="Lin S."/>
            <person name="Macmil S.L."/>
            <person name="Magdelenat G."/>
            <person name="Matthews L."/>
            <person name="McCorrison J."/>
            <person name="Monaghan E.L."/>
            <person name="Mun J.H."/>
            <person name="Najar F.Z."/>
            <person name="Nicholson C."/>
            <person name="Noirot C."/>
            <person name="O'Bleness M."/>
            <person name="Paule C.R."/>
            <person name="Poulain J."/>
            <person name="Prion F."/>
            <person name="Qin B."/>
            <person name="Qu C."/>
            <person name="Retzel E.F."/>
            <person name="Riddle C."/>
            <person name="Sallet E."/>
            <person name="Samain S."/>
            <person name="Samson N."/>
            <person name="Sanders I."/>
            <person name="Saurat O."/>
            <person name="Scarpelli C."/>
            <person name="Schiex T."/>
            <person name="Segurens B."/>
            <person name="Severin A.J."/>
            <person name="Sherrier D.J."/>
            <person name="Shi R."/>
            <person name="Sims S."/>
            <person name="Singer S.R."/>
            <person name="Sinharoy S."/>
            <person name="Sterck L."/>
            <person name="Viollet A."/>
            <person name="Wang B.B."/>
            <person name="Wang K."/>
            <person name="Wang M."/>
            <person name="Wang X."/>
            <person name="Warfsmann J."/>
            <person name="Weissenbach J."/>
            <person name="White D.D."/>
            <person name="White J.D."/>
            <person name="Wiley G.B."/>
            <person name="Wincker P."/>
            <person name="Xing Y."/>
            <person name="Yang L."/>
            <person name="Yao Z."/>
            <person name="Ying F."/>
            <person name="Zhai J."/>
            <person name="Zhou L."/>
            <person name="Zuber A."/>
            <person name="Denarie J."/>
            <person name="Dixon R.A."/>
            <person name="May G.D."/>
            <person name="Schwartz D.C."/>
            <person name="Rogers J."/>
            <person name="Quetier F."/>
            <person name="Town C.D."/>
            <person name="Roe B.A."/>
        </authorList>
    </citation>
    <scope>NUCLEOTIDE SEQUENCE [LARGE SCALE GENOMIC DNA]</scope>
    <source>
        <strain evidence="6">A17</strain>
        <strain evidence="8 9">cv. Jemalong A17</strain>
    </source>
</reference>
<dbReference type="EnsemblPlants" id="KEH23815">
    <property type="protein sequence ID" value="KEH23815"/>
    <property type="gene ID" value="MTR_7g095510"/>
</dbReference>
<reference evidence="8" key="3">
    <citation type="submission" date="2015-04" db="UniProtKB">
        <authorList>
            <consortium name="EnsemblPlants"/>
        </authorList>
    </citation>
    <scope>IDENTIFICATION</scope>
    <source>
        <strain evidence="8">cv. Jemalong A17</strain>
    </source>
</reference>
<reference evidence="10" key="4">
    <citation type="journal article" date="2018" name="Nat. Plants">
        <title>Whole-genome landscape of Medicago truncatula symbiotic genes.</title>
        <authorList>
            <person name="Pecrix Y."/>
            <person name="Staton S.E."/>
            <person name="Sallet E."/>
            <person name="Lelandais-Briere C."/>
            <person name="Moreau S."/>
            <person name="Carrere S."/>
            <person name="Blein T."/>
            <person name="Jardinaud M.F."/>
            <person name="Latrasse D."/>
            <person name="Zouine M."/>
            <person name="Zahm M."/>
            <person name="Kreplak J."/>
            <person name="Mayjonade B."/>
            <person name="Satge C."/>
            <person name="Perez M."/>
            <person name="Cauet S."/>
            <person name="Marande W."/>
            <person name="Chantry-Darmon C."/>
            <person name="Lopez-Roques C."/>
            <person name="Bouchez O."/>
            <person name="Berard A."/>
            <person name="Debelle F."/>
            <person name="Munos S."/>
            <person name="Bendahmane A."/>
            <person name="Berges H."/>
            <person name="Niebel A."/>
            <person name="Buitink J."/>
            <person name="Frugier F."/>
            <person name="Benhamed M."/>
            <person name="Crespi M."/>
            <person name="Gouzy J."/>
            <person name="Gamas P."/>
        </authorList>
    </citation>
    <scope>NUCLEOTIDE SEQUENCE [LARGE SCALE GENOMIC DNA]</scope>
    <source>
        <strain evidence="10">cv. Jemalong A17</strain>
    </source>
</reference>
<dbReference type="HOGENOM" id="CLU_058671_0_1_1"/>
<feature type="transmembrane region" description="Helical" evidence="5">
    <location>
        <begin position="32"/>
        <end position="53"/>
    </location>
</feature>
<keyword evidence="4 5" id="KW-0472">Membrane</keyword>
<reference evidence="6 9" key="2">
    <citation type="journal article" date="2014" name="BMC Genomics">
        <title>An improved genome release (version Mt4.0) for the model legume Medicago truncatula.</title>
        <authorList>
            <person name="Tang H."/>
            <person name="Krishnakumar V."/>
            <person name="Bidwell S."/>
            <person name="Rosen B."/>
            <person name="Chan A."/>
            <person name="Zhou S."/>
            <person name="Gentzbittel L."/>
            <person name="Childs K.L."/>
            <person name="Yandell M."/>
            <person name="Gundlach H."/>
            <person name="Mayer K.F."/>
            <person name="Schwartz D.C."/>
            <person name="Town C.D."/>
        </authorList>
    </citation>
    <scope>GENOME REANNOTATION</scope>
    <source>
        <strain evidence="6">A17</strain>
        <strain evidence="8 9">cv. Jemalong A17</strain>
    </source>
</reference>
<dbReference type="Pfam" id="PF01027">
    <property type="entry name" value="Bax1-I"/>
    <property type="match status" value="1"/>
</dbReference>
<feature type="transmembrane region" description="Helical" evidence="5">
    <location>
        <begin position="211"/>
        <end position="236"/>
    </location>
</feature>
<sequence length="242" mass="27256">MFGKGDIESGGSTLYPTLLESPELRWPFILKVYSILTFQLLLTIAVASVVVFVHPVANFFVNSKLGYALYIVLLFVPFITSCPLYAYHHKHPLNYFLLLIFTVALASSIGLTWAFFSGKAILVSVISTIAVVFSLTLYTYWAAKRGHDFGSLDRFLLGALLVLILFALILVLFPLDKLSHLIYGCLGAIIFYGYIFIDTDNLNKRFSNDEYILASISLYLNVIPFYFCILLIFTYICSSTNE</sequence>
<dbReference type="EMBL" id="CM001223">
    <property type="protein sequence ID" value="KEH23815.1"/>
    <property type="molecule type" value="Genomic_DNA"/>
</dbReference>
<evidence type="ECO:0000313" key="10">
    <source>
        <dbReference type="Proteomes" id="UP000265566"/>
    </source>
</evidence>
<name>A0A072UDB2_MEDTR</name>
<keyword evidence="3 5" id="KW-1133">Transmembrane helix</keyword>
<evidence type="ECO:0000256" key="4">
    <source>
        <dbReference type="ARBA" id="ARBA00023136"/>
    </source>
</evidence>
<dbReference type="KEGG" id="mtr:25499159"/>
<dbReference type="Proteomes" id="UP000002051">
    <property type="component" value="Unassembled WGS sequence"/>
</dbReference>